<dbReference type="HOGENOM" id="CLU_017290_6_0_11"/>
<evidence type="ECO:0000256" key="4">
    <source>
        <dbReference type="RuleBase" id="RU000384"/>
    </source>
</evidence>
<keyword evidence="2" id="KW-0436">Ligase</keyword>
<evidence type="ECO:0000256" key="3">
    <source>
        <dbReference type="PROSITE-ProRule" id="PRU01331"/>
    </source>
</evidence>
<dbReference type="Gene3D" id="3.10.20.70">
    <property type="entry name" value="Glutamine synthetase, N-terminal domain"/>
    <property type="match status" value="1"/>
</dbReference>
<dbReference type="SUPFAM" id="SSF55931">
    <property type="entry name" value="Glutamine synthetase/guanido kinase"/>
    <property type="match status" value="1"/>
</dbReference>
<dbReference type="InterPro" id="IPR008146">
    <property type="entry name" value="Gln_synth_cat_dom"/>
</dbReference>
<feature type="domain" description="GS catalytic" evidence="5">
    <location>
        <begin position="115"/>
        <end position="429"/>
    </location>
</feature>
<dbReference type="PROSITE" id="PS51987">
    <property type="entry name" value="GS_CATALYTIC"/>
    <property type="match status" value="1"/>
</dbReference>
<evidence type="ECO:0000313" key="6">
    <source>
        <dbReference type="EMBL" id="AIJ25308.1"/>
    </source>
</evidence>
<comment type="similarity">
    <text evidence="1 3 4">Belongs to the glutamine synthetase family.</text>
</comment>
<accession>A0A076MX49</accession>
<name>A0A076MX49_AMYME</name>
<evidence type="ECO:0000313" key="7">
    <source>
        <dbReference type="Proteomes" id="UP000062973"/>
    </source>
</evidence>
<dbReference type="InterPro" id="IPR036651">
    <property type="entry name" value="Gln_synt_N_sf"/>
</dbReference>
<dbReference type="RefSeq" id="WP_017984152.1">
    <property type="nucleotide sequence ID" value="NZ_AQUL01000001.1"/>
</dbReference>
<dbReference type="eggNOG" id="COG0174">
    <property type="taxonomic scope" value="Bacteria"/>
</dbReference>
<keyword evidence="7" id="KW-1185">Reference proteome</keyword>
<dbReference type="GO" id="GO:0004356">
    <property type="term" value="F:glutamine synthetase activity"/>
    <property type="evidence" value="ECO:0007669"/>
    <property type="project" value="InterPro"/>
</dbReference>
<evidence type="ECO:0000259" key="5">
    <source>
        <dbReference type="PROSITE" id="PS51987"/>
    </source>
</evidence>
<dbReference type="GO" id="GO:0006542">
    <property type="term" value="P:glutamine biosynthetic process"/>
    <property type="evidence" value="ECO:0007669"/>
    <property type="project" value="InterPro"/>
</dbReference>
<dbReference type="PATRIC" id="fig|1068978.7.peg.5599"/>
<proteinExistence type="inferred from homology"/>
<dbReference type="InterPro" id="IPR014746">
    <property type="entry name" value="Gln_synth/guanido_kin_cat_dom"/>
</dbReference>
<dbReference type="AlphaFoldDB" id="A0A076MX49"/>
<dbReference type="STRING" id="1068978.AMETH_5216"/>
<dbReference type="EMBL" id="CP009110">
    <property type="protein sequence ID" value="AIJ25308.1"/>
    <property type="molecule type" value="Genomic_DNA"/>
</dbReference>
<evidence type="ECO:0000256" key="2">
    <source>
        <dbReference type="ARBA" id="ARBA00022598"/>
    </source>
</evidence>
<dbReference type="PANTHER" id="PTHR43785:SF12">
    <property type="entry name" value="TYPE-1 GLUTAMINE SYNTHETASE 2"/>
    <property type="match status" value="1"/>
</dbReference>
<reference evidence="6 7" key="1">
    <citation type="submission" date="2014-07" db="EMBL/GenBank/DDBJ databases">
        <title>Whole Genome Sequence of the Amycolatopsis methanolica 239.</title>
        <authorList>
            <person name="Tang B."/>
        </authorList>
    </citation>
    <scope>NUCLEOTIDE SEQUENCE [LARGE SCALE GENOMIC DNA]</scope>
    <source>
        <strain evidence="6 7">239</strain>
    </source>
</reference>
<protein>
    <submittedName>
        <fullName evidence="6">Glutamine synthetase catalytic subunit</fullName>
    </submittedName>
</protein>
<gene>
    <name evidence="6" type="primary">glnA31</name>
    <name evidence="6" type="ORF">AMETH_5216</name>
</gene>
<dbReference type="Gene3D" id="3.30.590.10">
    <property type="entry name" value="Glutamine synthetase/guanido kinase, catalytic domain"/>
    <property type="match status" value="1"/>
</dbReference>
<dbReference type="OrthoDB" id="3277468at2"/>
<dbReference type="Proteomes" id="UP000062973">
    <property type="component" value="Chromosome"/>
</dbReference>
<dbReference type="SMART" id="SM01230">
    <property type="entry name" value="Gln-synt_C"/>
    <property type="match status" value="1"/>
</dbReference>
<evidence type="ECO:0000256" key="1">
    <source>
        <dbReference type="ARBA" id="ARBA00009897"/>
    </source>
</evidence>
<dbReference type="PANTHER" id="PTHR43785">
    <property type="entry name" value="GAMMA-GLUTAMYLPUTRESCINE SYNTHETASE"/>
    <property type="match status" value="1"/>
</dbReference>
<dbReference type="KEGG" id="amq:AMETH_5216"/>
<organism evidence="6 7">
    <name type="scientific">Amycolatopsis methanolica 239</name>
    <dbReference type="NCBI Taxonomy" id="1068978"/>
    <lineage>
        <taxon>Bacteria</taxon>
        <taxon>Bacillati</taxon>
        <taxon>Actinomycetota</taxon>
        <taxon>Actinomycetes</taxon>
        <taxon>Pseudonocardiales</taxon>
        <taxon>Pseudonocardiaceae</taxon>
        <taxon>Amycolatopsis</taxon>
        <taxon>Amycolatopsis methanolica group</taxon>
    </lineage>
</organism>
<sequence>MRQLDDAQLAAVERRLADAGCRLLAGTLVDPAGVTRAKFVPPHRARDFHRAGLGASPSWHVFCIDNAIAFTPELGVVGDLRLRADLDALRILGDGLAWAPVGVSTQDGEPSGLCARKALHEAENALADHGIVARAGCELEFVVTDAFPHWNAYGLNLAAEPFLADLVDAGLPVEQIHSEYGAGQFEFSLAPASPVEAADEVVLARLLTSRIARRHGFSVSFSPLPFAGGSGNGAHLHVSLARDGVPLLSGGDGPHGLTADGAAAITGIVTGLPETLAVFAGSVLSGHRLQPDTWSGAHACWGWENREAAVRFCAATAGNPHGASVELKCADPSANPYLALATLLGLALDGITRRLPLPGEVTRNPSELPDVPRLPDPAAALDAFVASPLARRLLGPEIASALTAVRRHELDTYGKAEIDVLTGKFRYTW</sequence>
<dbReference type="Pfam" id="PF00120">
    <property type="entry name" value="Gln-synt_C"/>
    <property type="match status" value="1"/>
</dbReference>